<gene>
    <name evidence="4" type="ORF">OHK93_005536</name>
</gene>
<evidence type="ECO:0000256" key="3">
    <source>
        <dbReference type="ARBA" id="ARBA00023002"/>
    </source>
</evidence>
<evidence type="ECO:0000313" key="5">
    <source>
        <dbReference type="Proteomes" id="UP001161017"/>
    </source>
</evidence>
<accession>A0AA43QIK6</accession>
<keyword evidence="2" id="KW-0521">NADP</keyword>
<comment type="similarity">
    <text evidence="1">Belongs to the short-chain dehydrogenases/reductases (SDR) family.</text>
</comment>
<keyword evidence="5" id="KW-1185">Reference proteome</keyword>
<sequence length="323" mass="34139">MGASFSQFFPPHPTLTEANLPSQKGKVFIVTGGTSGVGLELCALLYYAGAKVYLAGRSEAKARAAIVRIKADSTPASGELIFLSLSLEDLTTIKPAVDAFAAAESRLDVLFNNAGVSLPPRGSVSTQGHELQMATNCLGPYLLTQLLLPTLIHTAEKSSPAAVRVIWTSSIVVDTSAPTSGMDISELTNVPSSQQKNYANSKMGNWFLASALADQVGSKGILSLTQNPGNLKTGLLRHAPWILGFATSPLLYPAKMGAYTELWAGLSGDLNVEDGGKYVVPWGRLHPAPRPDLVAALKLKDDGGTGVAALFLEHCERLTADHR</sequence>
<dbReference type="InterPro" id="IPR002347">
    <property type="entry name" value="SDR_fam"/>
</dbReference>
<evidence type="ECO:0000256" key="2">
    <source>
        <dbReference type="ARBA" id="ARBA00022857"/>
    </source>
</evidence>
<protein>
    <submittedName>
        <fullName evidence="4">Uncharacterized protein</fullName>
    </submittedName>
</protein>
<keyword evidence="3" id="KW-0560">Oxidoreductase</keyword>
<dbReference type="Pfam" id="PF00106">
    <property type="entry name" value="adh_short"/>
    <property type="match status" value="1"/>
</dbReference>
<reference evidence="4" key="1">
    <citation type="journal article" date="2023" name="Genome Biol. Evol.">
        <title>First Whole Genome Sequence and Flow Cytometry Genome Size Data for the Lichen-Forming Fungus Ramalina farinacea (Ascomycota).</title>
        <authorList>
            <person name="Llewellyn T."/>
            <person name="Mian S."/>
            <person name="Hill R."/>
            <person name="Leitch I.J."/>
            <person name="Gaya E."/>
        </authorList>
    </citation>
    <scope>NUCLEOTIDE SEQUENCE</scope>
    <source>
        <strain evidence="4">LIQ254RAFAR</strain>
    </source>
</reference>
<proteinExistence type="inferred from homology"/>
<dbReference type="Proteomes" id="UP001161017">
    <property type="component" value="Unassembled WGS sequence"/>
</dbReference>
<dbReference type="InterPro" id="IPR036291">
    <property type="entry name" value="NAD(P)-bd_dom_sf"/>
</dbReference>
<comment type="caution">
    <text evidence="4">The sequence shown here is derived from an EMBL/GenBank/DDBJ whole genome shotgun (WGS) entry which is preliminary data.</text>
</comment>
<dbReference type="SUPFAM" id="SSF51735">
    <property type="entry name" value="NAD(P)-binding Rossmann-fold domains"/>
    <property type="match status" value="1"/>
</dbReference>
<dbReference type="EMBL" id="JAPUFD010000003">
    <property type="protein sequence ID" value="MDI1486309.1"/>
    <property type="molecule type" value="Genomic_DNA"/>
</dbReference>
<organism evidence="4 5">
    <name type="scientific">Ramalina farinacea</name>
    <dbReference type="NCBI Taxonomy" id="258253"/>
    <lineage>
        <taxon>Eukaryota</taxon>
        <taxon>Fungi</taxon>
        <taxon>Dikarya</taxon>
        <taxon>Ascomycota</taxon>
        <taxon>Pezizomycotina</taxon>
        <taxon>Lecanoromycetes</taxon>
        <taxon>OSLEUM clade</taxon>
        <taxon>Lecanoromycetidae</taxon>
        <taxon>Lecanorales</taxon>
        <taxon>Lecanorineae</taxon>
        <taxon>Ramalinaceae</taxon>
        <taxon>Ramalina</taxon>
    </lineage>
</organism>
<evidence type="ECO:0000313" key="4">
    <source>
        <dbReference type="EMBL" id="MDI1486309.1"/>
    </source>
</evidence>
<dbReference type="AlphaFoldDB" id="A0AA43QIK6"/>
<evidence type="ECO:0000256" key="1">
    <source>
        <dbReference type="ARBA" id="ARBA00006484"/>
    </source>
</evidence>
<name>A0AA43QIK6_9LECA</name>
<dbReference type="GO" id="GO:0016491">
    <property type="term" value="F:oxidoreductase activity"/>
    <property type="evidence" value="ECO:0007669"/>
    <property type="project" value="UniProtKB-KW"/>
</dbReference>
<dbReference type="PRINTS" id="PR00081">
    <property type="entry name" value="GDHRDH"/>
</dbReference>
<dbReference type="PANTHER" id="PTHR24320">
    <property type="entry name" value="RETINOL DEHYDROGENASE"/>
    <property type="match status" value="1"/>
</dbReference>
<dbReference type="PANTHER" id="PTHR24320:SF236">
    <property type="entry name" value="SHORT-CHAIN DEHYDROGENASE-RELATED"/>
    <property type="match status" value="1"/>
</dbReference>
<dbReference type="Gene3D" id="3.40.50.720">
    <property type="entry name" value="NAD(P)-binding Rossmann-like Domain"/>
    <property type="match status" value="1"/>
</dbReference>